<sequence>MLISKIVWATSLALGVKASLDHCDGPRRDEHCPPDTAFAEARSFNFATTSLEDARRLWSVDDTDQHGDEKGIAALGRDDKGILLAIKKQGEGTALSSNRYLLFGKTTVEVQGAPGPGLITAIGLRSDTGNRILWEILGANDHQVQTNYFYDDEPVYNTYNYTYPTQLPVTDQFHNYTIQWTDKTLAFSIDGEHRKTMTLDEDLSAEIWPQVPMHIFLRIWTVNGNDDPGRVAWAGGLPQWGHSPFAAYVRRVEIEDYAGYCKTIHNGPVTYDYDANLTGWEDIHVQGCQETSSLDGTHENHVPTKNVTDFLVPTKTSGDGSHSSLPSSTNGSAPPKSDDNEDGVVQIGPGRSRSYLVTLAICLAFML</sequence>
<dbReference type="OrthoDB" id="4781at2759"/>
<dbReference type="EMBL" id="JAANYQ010000002">
    <property type="protein sequence ID" value="KAF4126087.1"/>
    <property type="molecule type" value="Genomic_DNA"/>
</dbReference>
<keyword evidence="4" id="KW-0732">Signal</keyword>
<dbReference type="InterPro" id="IPR000757">
    <property type="entry name" value="Beta-glucanase-like"/>
</dbReference>
<dbReference type="InterPro" id="IPR013320">
    <property type="entry name" value="ConA-like_dom_sf"/>
</dbReference>
<dbReference type="AlphaFoldDB" id="A0A9P4Z0X1"/>
<evidence type="ECO:0000313" key="6">
    <source>
        <dbReference type="EMBL" id="KAF4126087.1"/>
    </source>
</evidence>
<dbReference type="PANTHER" id="PTHR31062">
    <property type="entry name" value="XYLOGLUCAN ENDOTRANSGLUCOSYLASE/HYDROLASE PROTEIN 8-RELATED"/>
    <property type="match status" value="1"/>
</dbReference>
<accession>A0A9P4Z0X1</accession>
<dbReference type="Pfam" id="PF00722">
    <property type="entry name" value="Glyco_hydro_16"/>
    <property type="match status" value="1"/>
</dbReference>
<evidence type="ECO:0000313" key="7">
    <source>
        <dbReference type="Proteomes" id="UP000749293"/>
    </source>
</evidence>
<evidence type="ECO:0000256" key="4">
    <source>
        <dbReference type="SAM" id="SignalP"/>
    </source>
</evidence>
<dbReference type="PROSITE" id="PS51762">
    <property type="entry name" value="GH16_2"/>
    <property type="match status" value="1"/>
</dbReference>
<dbReference type="GeneID" id="55967563"/>
<dbReference type="GO" id="GO:0005975">
    <property type="term" value="P:carbohydrate metabolic process"/>
    <property type="evidence" value="ECO:0007669"/>
    <property type="project" value="InterPro"/>
</dbReference>
<feature type="signal peptide" evidence="4">
    <location>
        <begin position="1"/>
        <end position="18"/>
    </location>
</feature>
<proteinExistence type="predicted"/>
<evidence type="ECO:0000256" key="1">
    <source>
        <dbReference type="ARBA" id="ARBA00022801"/>
    </source>
</evidence>
<dbReference type="Gene3D" id="2.60.120.200">
    <property type="match status" value="1"/>
</dbReference>
<comment type="caution">
    <text evidence="6">The sequence shown here is derived from an EMBL/GenBank/DDBJ whole genome shotgun (WGS) entry which is preliminary data.</text>
</comment>
<keyword evidence="2" id="KW-0326">Glycosidase</keyword>
<evidence type="ECO:0000256" key="3">
    <source>
        <dbReference type="SAM" id="MobiDB-lite"/>
    </source>
</evidence>
<dbReference type="SUPFAM" id="SSF49899">
    <property type="entry name" value="Concanavalin A-like lectins/glucanases"/>
    <property type="match status" value="1"/>
</dbReference>
<keyword evidence="1 6" id="KW-0378">Hydrolase</keyword>
<reference evidence="6" key="1">
    <citation type="submission" date="2020-03" db="EMBL/GenBank/DDBJ databases">
        <title>Site-based positive gene gene selection in Geosmithia morbida across the United States reveals a broad range of putative effectors and factors for local host and environmental adapation.</title>
        <authorList>
            <person name="Onufrak A."/>
            <person name="Murdoch R.W."/>
            <person name="Gazis R."/>
            <person name="Huff M."/>
            <person name="Staton M."/>
            <person name="Klingeman W."/>
            <person name="Hadziabdic D."/>
        </authorList>
    </citation>
    <scope>NUCLEOTIDE SEQUENCE</scope>
    <source>
        <strain evidence="6">1262</strain>
    </source>
</reference>
<feature type="region of interest" description="Disordered" evidence="3">
    <location>
        <begin position="310"/>
        <end position="347"/>
    </location>
</feature>
<gene>
    <name evidence="6" type="ORF">GMORB2_1333</name>
</gene>
<feature type="domain" description="GH16" evidence="5">
    <location>
        <begin position="26"/>
        <end position="257"/>
    </location>
</feature>
<evidence type="ECO:0000256" key="2">
    <source>
        <dbReference type="ARBA" id="ARBA00023295"/>
    </source>
</evidence>
<name>A0A9P4Z0X1_9HYPO</name>
<organism evidence="6 7">
    <name type="scientific">Geosmithia morbida</name>
    <dbReference type="NCBI Taxonomy" id="1094350"/>
    <lineage>
        <taxon>Eukaryota</taxon>
        <taxon>Fungi</taxon>
        <taxon>Dikarya</taxon>
        <taxon>Ascomycota</taxon>
        <taxon>Pezizomycotina</taxon>
        <taxon>Sordariomycetes</taxon>
        <taxon>Hypocreomycetidae</taxon>
        <taxon>Hypocreales</taxon>
        <taxon>Bionectriaceae</taxon>
        <taxon>Geosmithia</taxon>
    </lineage>
</organism>
<feature type="chain" id="PRO_5040389642" evidence="4">
    <location>
        <begin position="19"/>
        <end position="367"/>
    </location>
</feature>
<dbReference type="InterPro" id="IPR044791">
    <property type="entry name" value="Beta-glucanase/XTH"/>
</dbReference>
<keyword evidence="7" id="KW-1185">Reference proteome</keyword>
<dbReference type="Proteomes" id="UP000749293">
    <property type="component" value="Unassembled WGS sequence"/>
</dbReference>
<dbReference type="RefSeq" id="XP_035324739.1">
    <property type="nucleotide sequence ID" value="XM_035463315.1"/>
</dbReference>
<feature type="compositionally biased region" description="Low complexity" evidence="3">
    <location>
        <begin position="317"/>
        <end position="328"/>
    </location>
</feature>
<evidence type="ECO:0000259" key="5">
    <source>
        <dbReference type="PROSITE" id="PS51762"/>
    </source>
</evidence>
<dbReference type="GO" id="GO:0004553">
    <property type="term" value="F:hydrolase activity, hydrolyzing O-glycosyl compounds"/>
    <property type="evidence" value="ECO:0007669"/>
    <property type="project" value="InterPro"/>
</dbReference>
<protein>
    <submittedName>
        <fullName evidence="6">Hydrolase family 16</fullName>
    </submittedName>
</protein>